<dbReference type="RefSeq" id="WP_182514116.1">
    <property type="nucleotide sequence ID" value="NZ_JACJIQ010000018.1"/>
</dbReference>
<protein>
    <submittedName>
        <fullName evidence="1">Uncharacterized protein</fullName>
    </submittedName>
</protein>
<dbReference type="AlphaFoldDB" id="A0A839GHI2"/>
<reference evidence="1 2" key="1">
    <citation type="submission" date="2020-08" db="EMBL/GenBank/DDBJ databases">
        <title>Genomic Encyclopedia of Type Strains, Phase IV (KMG-IV): sequencing the most valuable type-strain genomes for metagenomic binning, comparative biology and taxonomic classification.</title>
        <authorList>
            <person name="Goeker M."/>
        </authorList>
    </citation>
    <scope>NUCLEOTIDE SEQUENCE [LARGE SCALE GENOMIC DNA]</scope>
    <source>
        <strain evidence="1 2">DSM 29854</strain>
    </source>
</reference>
<name>A0A839GHI2_9BACT</name>
<dbReference type="Proteomes" id="UP000563094">
    <property type="component" value="Unassembled WGS sequence"/>
</dbReference>
<comment type="caution">
    <text evidence="1">The sequence shown here is derived from an EMBL/GenBank/DDBJ whole genome shotgun (WGS) entry which is preliminary data.</text>
</comment>
<organism evidence="1 2">
    <name type="scientific">Rufibacter quisquiliarum</name>
    <dbReference type="NCBI Taxonomy" id="1549639"/>
    <lineage>
        <taxon>Bacteria</taxon>
        <taxon>Pseudomonadati</taxon>
        <taxon>Bacteroidota</taxon>
        <taxon>Cytophagia</taxon>
        <taxon>Cytophagales</taxon>
        <taxon>Hymenobacteraceae</taxon>
        <taxon>Rufibacter</taxon>
    </lineage>
</organism>
<proteinExistence type="predicted"/>
<gene>
    <name evidence="1" type="ORF">FHS90_003849</name>
</gene>
<dbReference type="EMBL" id="JACJIQ010000018">
    <property type="protein sequence ID" value="MBA9079114.1"/>
    <property type="molecule type" value="Genomic_DNA"/>
</dbReference>
<sequence>MNLYQFNILDKNGRANVVWELGKFIKTINQNGVCKALYAMGDFFAEIHFSPEDGIKDVRGFKSKTRLLPYKNIGLSLLTVVN</sequence>
<evidence type="ECO:0000313" key="1">
    <source>
        <dbReference type="EMBL" id="MBA9079114.1"/>
    </source>
</evidence>
<keyword evidence="2" id="KW-1185">Reference proteome</keyword>
<evidence type="ECO:0000313" key="2">
    <source>
        <dbReference type="Proteomes" id="UP000563094"/>
    </source>
</evidence>
<accession>A0A839GHI2</accession>